<dbReference type="EC" id="2.3.1.n6" evidence="17"/>
<evidence type="ECO:0000256" key="18">
    <source>
        <dbReference type="ARBA" id="ARBA00039721"/>
    </source>
</evidence>
<dbReference type="EC" id="2.3.1.23" evidence="16"/>
<evidence type="ECO:0000256" key="10">
    <source>
        <dbReference type="ARBA" id="ARBA00023098"/>
    </source>
</evidence>
<keyword evidence="21" id="KW-1185">Reference proteome</keyword>
<evidence type="ECO:0000313" key="20">
    <source>
        <dbReference type="EnsemblMetazoa" id="XP_014259800.1"/>
    </source>
</evidence>
<dbReference type="CTD" id="10763"/>
<keyword evidence="6" id="KW-0808">Transferase</keyword>
<dbReference type="GO" id="GO:0047184">
    <property type="term" value="F:1-acylglycerophosphocholine O-acyltransferase activity"/>
    <property type="evidence" value="ECO:0007669"/>
    <property type="project" value="UniProtKB-EC"/>
</dbReference>
<evidence type="ECO:0000256" key="9">
    <source>
        <dbReference type="ARBA" id="ARBA00022989"/>
    </source>
</evidence>
<evidence type="ECO:0000256" key="19">
    <source>
        <dbReference type="SAM" id="Phobius"/>
    </source>
</evidence>
<feature type="transmembrane region" description="Helical" evidence="19">
    <location>
        <begin position="54"/>
        <end position="85"/>
    </location>
</feature>
<evidence type="ECO:0000313" key="21">
    <source>
        <dbReference type="Proteomes" id="UP000494040"/>
    </source>
</evidence>
<dbReference type="RefSeq" id="XP_014259800.1">
    <property type="nucleotide sequence ID" value="XM_014404314.2"/>
</dbReference>
<evidence type="ECO:0000256" key="8">
    <source>
        <dbReference type="ARBA" id="ARBA00022824"/>
    </source>
</evidence>
<dbReference type="EnsemblMetazoa" id="XM_014404314.2">
    <property type="protein sequence ID" value="XP_014259800.1"/>
    <property type="gene ID" value="LOC106672696"/>
</dbReference>
<dbReference type="GO" id="GO:0005783">
    <property type="term" value="C:endoplasmic reticulum"/>
    <property type="evidence" value="ECO:0007669"/>
    <property type="project" value="UniProtKB-SubCell"/>
</dbReference>
<dbReference type="GO" id="GO:0030258">
    <property type="term" value="P:lipid modification"/>
    <property type="evidence" value="ECO:0007669"/>
    <property type="project" value="TreeGrafter"/>
</dbReference>
<feature type="transmembrane region" description="Helical" evidence="19">
    <location>
        <begin position="254"/>
        <end position="283"/>
    </location>
</feature>
<feature type="transmembrane region" description="Helical" evidence="19">
    <location>
        <begin position="403"/>
        <end position="424"/>
    </location>
</feature>
<dbReference type="InterPro" id="IPR049941">
    <property type="entry name" value="LPLAT_7/PORCN-like"/>
</dbReference>
<dbReference type="AlphaFoldDB" id="A0A8I6S8Y2"/>
<evidence type="ECO:0000256" key="13">
    <source>
        <dbReference type="ARBA" id="ARBA00023264"/>
    </source>
</evidence>
<dbReference type="GO" id="GO:0016020">
    <property type="term" value="C:membrane"/>
    <property type="evidence" value="ECO:0007669"/>
    <property type="project" value="UniProtKB-SubCell"/>
</dbReference>
<evidence type="ECO:0000256" key="2">
    <source>
        <dbReference type="ARBA" id="ARBA00004240"/>
    </source>
</evidence>
<keyword evidence="5" id="KW-0444">Lipid biosynthesis</keyword>
<evidence type="ECO:0000256" key="15">
    <source>
        <dbReference type="ARBA" id="ARBA00025707"/>
    </source>
</evidence>
<keyword evidence="13" id="KW-1208">Phospholipid metabolism</keyword>
<keyword evidence="9 19" id="KW-1133">Transmembrane helix</keyword>
<dbReference type="InterPro" id="IPR004299">
    <property type="entry name" value="MBOAT_fam"/>
</dbReference>
<feature type="transmembrane region" description="Helical" evidence="19">
    <location>
        <begin position="91"/>
        <end position="113"/>
    </location>
</feature>
<evidence type="ECO:0000256" key="14">
    <source>
        <dbReference type="ARBA" id="ARBA00023315"/>
    </source>
</evidence>
<keyword evidence="11 19" id="KW-0472">Membrane</keyword>
<keyword evidence="12" id="KW-0594">Phospholipid biosynthesis</keyword>
<evidence type="ECO:0000256" key="16">
    <source>
        <dbReference type="ARBA" id="ARBA00026120"/>
    </source>
</evidence>
<evidence type="ECO:0000256" key="6">
    <source>
        <dbReference type="ARBA" id="ARBA00022679"/>
    </source>
</evidence>
<protein>
    <recommendedName>
        <fullName evidence="18">Lysophospholipid acyltransferase 5</fullName>
        <ecNumber evidence="16">2.3.1.23</ecNumber>
        <ecNumber evidence="17">2.3.1.n6</ecNumber>
    </recommendedName>
</protein>
<feature type="transmembrane region" description="Helical" evidence="19">
    <location>
        <begin position="343"/>
        <end position="364"/>
    </location>
</feature>
<comment type="pathway">
    <text evidence="15">Phospholipid metabolism.</text>
</comment>
<reference evidence="20" key="1">
    <citation type="submission" date="2022-01" db="UniProtKB">
        <authorList>
            <consortium name="EnsemblMetazoa"/>
        </authorList>
    </citation>
    <scope>IDENTIFICATION</scope>
</reference>
<dbReference type="Pfam" id="PF03062">
    <property type="entry name" value="MBOAT"/>
    <property type="match status" value="1"/>
</dbReference>
<evidence type="ECO:0000256" key="7">
    <source>
        <dbReference type="ARBA" id="ARBA00022692"/>
    </source>
</evidence>
<comment type="similarity">
    <text evidence="4">Belongs to the membrane-bound acyltransferase family.</text>
</comment>
<dbReference type="OMA" id="NAWVSRY"/>
<feature type="transmembrane region" description="Helical" evidence="19">
    <location>
        <begin position="436"/>
        <end position="457"/>
    </location>
</feature>
<dbReference type="OrthoDB" id="5974730at2759"/>
<evidence type="ECO:0000256" key="1">
    <source>
        <dbReference type="ARBA" id="ARBA00004141"/>
    </source>
</evidence>
<dbReference type="Proteomes" id="UP000494040">
    <property type="component" value="Unassembled WGS sequence"/>
</dbReference>
<dbReference type="GeneID" id="106672696"/>
<dbReference type="GO" id="GO:0006656">
    <property type="term" value="P:phosphatidylcholine biosynthetic process"/>
    <property type="evidence" value="ECO:0007669"/>
    <property type="project" value="TreeGrafter"/>
</dbReference>
<organism evidence="20 21">
    <name type="scientific">Cimex lectularius</name>
    <name type="common">Bed bug</name>
    <name type="synonym">Acanthia lectularia</name>
    <dbReference type="NCBI Taxonomy" id="79782"/>
    <lineage>
        <taxon>Eukaryota</taxon>
        <taxon>Metazoa</taxon>
        <taxon>Ecdysozoa</taxon>
        <taxon>Arthropoda</taxon>
        <taxon>Hexapoda</taxon>
        <taxon>Insecta</taxon>
        <taxon>Pterygota</taxon>
        <taxon>Neoptera</taxon>
        <taxon>Paraneoptera</taxon>
        <taxon>Hemiptera</taxon>
        <taxon>Heteroptera</taxon>
        <taxon>Panheteroptera</taxon>
        <taxon>Cimicomorpha</taxon>
        <taxon>Cimicidae</taxon>
        <taxon>Cimex</taxon>
    </lineage>
</organism>
<dbReference type="PANTHER" id="PTHR13906:SF14">
    <property type="entry name" value="LYSOPHOSPHOLIPID ACYLTRANSFERASE 5"/>
    <property type="match status" value="1"/>
</dbReference>
<comment type="pathway">
    <text evidence="3">Lipid metabolism; phospholipid metabolism.</text>
</comment>
<dbReference type="KEGG" id="clec:106672696"/>
<accession>A0A8I6S8Y2</accession>
<keyword evidence="10" id="KW-0443">Lipid metabolism</keyword>
<name>A0A8I6S8Y2_CIMLE</name>
<feature type="transmembrane region" description="Helical" evidence="19">
    <location>
        <begin position="22"/>
        <end position="42"/>
    </location>
</feature>
<keyword evidence="8" id="KW-0256">Endoplasmic reticulum</keyword>
<dbReference type="GO" id="GO:0071617">
    <property type="term" value="F:lysophospholipid acyltransferase activity"/>
    <property type="evidence" value="ECO:0007669"/>
    <property type="project" value="TreeGrafter"/>
</dbReference>
<dbReference type="PANTHER" id="PTHR13906">
    <property type="entry name" value="PORCUPINE"/>
    <property type="match status" value="1"/>
</dbReference>
<evidence type="ECO:0000256" key="5">
    <source>
        <dbReference type="ARBA" id="ARBA00022516"/>
    </source>
</evidence>
<keyword evidence="14" id="KW-0012">Acyltransferase</keyword>
<comment type="subcellular location">
    <subcellularLocation>
        <location evidence="2">Endoplasmic reticulum</location>
    </subcellularLocation>
    <subcellularLocation>
        <location evidence="1">Membrane</location>
        <topology evidence="1">Multi-pass membrane protein</topology>
    </subcellularLocation>
</comment>
<feature type="transmembrane region" description="Helical" evidence="19">
    <location>
        <begin position="215"/>
        <end position="234"/>
    </location>
</feature>
<proteinExistence type="inferred from homology"/>
<evidence type="ECO:0000256" key="11">
    <source>
        <dbReference type="ARBA" id="ARBA00023136"/>
    </source>
</evidence>
<evidence type="ECO:0000256" key="4">
    <source>
        <dbReference type="ARBA" id="ARBA00010323"/>
    </source>
</evidence>
<evidence type="ECO:0000256" key="17">
    <source>
        <dbReference type="ARBA" id="ARBA00038923"/>
    </source>
</evidence>
<sequence length="465" mass="53544">MTDNASTEAPGLAASLGLSEPALRLFITIMTGYPIALIHRLFLFGKPPPVQHVFFILCGLSLGMYNFGLEMLYTLLGLVVVYAILKMIGGTVHSVIITFVFTLGSLIAGYWVTTTDNYDIVWTMPYCILTLRLTGLAFDIYDGSLPEEQLSKDSKQLALREVPSLLEIAGFTYMPTSFMIGPQFPMRKYKDFVAGKLKPANQTIPQCVRPAMERLLLGLIYCFLYTAGSMYYSPSYLQSEKFREHHFFQKVFDIAIWAHVALYQYICCWLFTEGSCILIGLGYNGTDKEGMPKWNGCSNVDVVLFEKAQNFSHDYVASFNTNTNFWVLQYVYKRLKFLGNKNLSQLGVLLFLSIWHGLHSGYYVTFFTEFFAVYMEKDYFVILEENKKFLQFLNRPLVLPFKIVLLKLYTILFMGPCLLPLALLSFSKYWPIYKEIYCFHFVWLLWPLYRPLVVMLLPPAHQRTE</sequence>
<evidence type="ECO:0000256" key="3">
    <source>
        <dbReference type="ARBA" id="ARBA00005074"/>
    </source>
</evidence>
<keyword evidence="7 19" id="KW-0812">Transmembrane</keyword>
<evidence type="ECO:0000256" key="12">
    <source>
        <dbReference type="ARBA" id="ARBA00023209"/>
    </source>
</evidence>